<evidence type="ECO:0000256" key="4">
    <source>
        <dbReference type="ARBA" id="ARBA00022806"/>
    </source>
</evidence>
<dbReference type="PIRSF" id="PIRSF039073">
    <property type="entry name" value="BRR2"/>
    <property type="match status" value="1"/>
</dbReference>
<evidence type="ECO:0000256" key="2">
    <source>
        <dbReference type="ARBA" id="ARBA00022741"/>
    </source>
</evidence>
<keyword evidence="4" id="KW-0347">Helicase</keyword>
<dbReference type="FunFam" id="1.10.3380.10:FF:000001">
    <property type="entry name" value="U5 small nuclear ribonucleoprotein helicase"/>
    <property type="match status" value="1"/>
</dbReference>
<evidence type="ECO:0008006" key="11">
    <source>
        <dbReference type="Google" id="ProtNLM"/>
    </source>
</evidence>
<dbReference type="InterPro" id="IPR057842">
    <property type="entry name" value="WH_MER3"/>
</dbReference>
<gene>
    <name evidence="9" type="ORF">Vbra_11371</name>
</gene>
<evidence type="ECO:0000313" key="10">
    <source>
        <dbReference type="Proteomes" id="UP000041254"/>
    </source>
</evidence>
<dbReference type="FunFam" id="3.40.50.300:FF:000102">
    <property type="entry name" value="RNA helicase, activating signal cointegrator 1"/>
    <property type="match status" value="1"/>
</dbReference>
<dbReference type="GO" id="GO:0032991">
    <property type="term" value="C:protein-containing complex"/>
    <property type="evidence" value="ECO:0007669"/>
    <property type="project" value="UniProtKB-ARBA"/>
</dbReference>
<dbReference type="CDD" id="cd18021">
    <property type="entry name" value="DEXHc_Brr2_2"/>
    <property type="match status" value="1"/>
</dbReference>
<dbReference type="Gene3D" id="3.40.50.300">
    <property type="entry name" value="P-loop containing nucleotide triphosphate hydrolases"/>
    <property type="match status" value="4"/>
</dbReference>
<dbReference type="FunFam" id="3.40.50.300:FF:000368">
    <property type="entry name" value="U5 small nuclear ribonucleoprotein 200 kDa helicase"/>
    <property type="match status" value="1"/>
</dbReference>
<dbReference type="InterPro" id="IPR036390">
    <property type="entry name" value="WH_DNA-bd_sf"/>
</dbReference>
<organism evidence="9 10">
    <name type="scientific">Vitrella brassicaformis (strain CCMP3155)</name>
    <dbReference type="NCBI Taxonomy" id="1169540"/>
    <lineage>
        <taxon>Eukaryota</taxon>
        <taxon>Sar</taxon>
        <taxon>Alveolata</taxon>
        <taxon>Colpodellida</taxon>
        <taxon>Vitrellaceae</taxon>
        <taxon>Vitrella</taxon>
    </lineage>
</organism>
<dbReference type="EMBL" id="CDMY01000185">
    <property type="protein sequence ID" value="CEL93716.1"/>
    <property type="molecule type" value="Genomic_DNA"/>
</dbReference>
<evidence type="ECO:0000259" key="7">
    <source>
        <dbReference type="PROSITE" id="PS51192"/>
    </source>
</evidence>
<dbReference type="SUPFAM" id="SSF46785">
    <property type="entry name" value="Winged helix' DNA-binding domain"/>
    <property type="match status" value="2"/>
</dbReference>
<feature type="compositionally biased region" description="Acidic residues" evidence="6">
    <location>
        <begin position="220"/>
        <end position="247"/>
    </location>
</feature>
<evidence type="ECO:0000256" key="5">
    <source>
        <dbReference type="ARBA" id="ARBA00022840"/>
    </source>
</evidence>
<protein>
    <recommendedName>
        <fullName evidence="11">Sec63-domain-containing protein</fullName>
    </recommendedName>
</protein>
<evidence type="ECO:0000256" key="1">
    <source>
        <dbReference type="ARBA" id="ARBA00022737"/>
    </source>
</evidence>
<feature type="region of interest" description="Disordered" evidence="6">
    <location>
        <begin position="16"/>
        <end position="83"/>
    </location>
</feature>
<dbReference type="FunFam" id="3.40.50.300:FF:000062">
    <property type="entry name" value="U5 small nuclear ribonucleoprotein helicase"/>
    <property type="match status" value="1"/>
</dbReference>
<dbReference type="PROSITE" id="PS51194">
    <property type="entry name" value="HELICASE_CTER"/>
    <property type="match status" value="2"/>
</dbReference>
<keyword evidence="5" id="KW-0067">ATP-binding</keyword>
<dbReference type="FunFam" id="1.10.150.20:FF:000004">
    <property type="entry name" value="U5 small nuclear ribonucleoprotein helicase"/>
    <property type="match status" value="1"/>
</dbReference>
<dbReference type="CDD" id="cd18795">
    <property type="entry name" value="SF2_C_Ski2"/>
    <property type="match status" value="2"/>
</dbReference>
<dbReference type="InterPro" id="IPR001650">
    <property type="entry name" value="Helicase_C-like"/>
</dbReference>
<dbReference type="InParanoid" id="A0A0G4EEB3"/>
<dbReference type="STRING" id="1169540.A0A0G4EEB3"/>
<dbReference type="SMART" id="SM00487">
    <property type="entry name" value="DEXDc"/>
    <property type="match status" value="2"/>
</dbReference>
<keyword evidence="3" id="KW-0378">Hydrolase</keyword>
<dbReference type="GO" id="GO:0006397">
    <property type="term" value="P:mRNA processing"/>
    <property type="evidence" value="ECO:0007669"/>
    <property type="project" value="UniProtKB-ARBA"/>
</dbReference>
<dbReference type="FunCoup" id="A0A0G4EEB3">
    <property type="interactions" value="455"/>
</dbReference>
<accession>A0A0G4EEB3</accession>
<dbReference type="GO" id="GO:0016787">
    <property type="term" value="F:hydrolase activity"/>
    <property type="evidence" value="ECO:0007669"/>
    <property type="project" value="UniProtKB-KW"/>
</dbReference>
<dbReference type="GO" id="GO:0005524">
    <property type="term" value="F:ATP binding"/>
    <property type="evidence" value="ECO:0007669"/>
    <property type="project" value="UniProtKB-KW"/>
</dbReference>
<dbReference type="FunFam" id="3.40.50.300:FF:000254">
    <property type="entry name" value="U5 small nuclear ribonucleoprotein helicase"/>
    <property type="match status" value="1"/>
</dbReference>
<dbReference type="CDD" id="cd18019">
    <property type="entry name" value="DEXHc_Brr2_1"/>
    <property type="match status" value="1"/>
</dbReference>
<feature type="compositionally biased region" description="Basic and acidic residues" evidence="6">
    <location>
        <begin position="47"/>
        <end position="75"/>
    </location>
</feature>
<dbReference type="SUPFAM" id="SSF52540">
    <property type="entry name" value="P-loop containing nucleoside triphosphate hydrolases"/>
    <property type="match status" value="3"/>
</dbReference>
<feature type="region of interest" description="Disordered" evidence="6">
    <location>
        <begin position="220"/>
        <end position="253"/>
    </location>
</feature>
<dbReference type="InterPro" id="IPR011545">
    <property type="entry name" value="DEAD/DEAH_box_helicase_dom"/>
</dbReference>
<keyword evidence="2" id="KW-0547">Nucleotide-binding</keyword>
<dbReference type="InterPro" id="IPR050474">
    <property type="entry name" value="Hel308_SKI2-like"/>
</dbReference>
<dbReference type="Proteomes" id="UP000041254">
    <property type="component" value="Unassembled WGS sequence"/>
</dbReference>
<dbReference type="OrthoDB" id="5575at2759"/>
<evidence type="ECO:0000259" key="8">
    <source>
        <dbReference type="PROSITE" id="PS51194"/>
    </source>
</evidence>
<dbReference type="Pfam" id="PF00271">
    <property type="entry name" value="Helicase_C"/>
    <property type="match status" value="2"/>
</dbReference>
<dbReference type="PANTHER" id="PTHR47961">
    <property type="entry name" value="DNA POLYMERASE THETA, PUTATIVE (AFU_ORTHOLOGUE AFUA_1G05260)-RELATED"/>
    <property type="match status" value="1"/>
</dbReference>
<dbReference type="SUPFAM" id="SSF158702">
    <property type="entry name" value="Sec63 N-terminal domain-like"/>
    <property type="match status" value="2"/>
</dbReference>
<dbReference type="SMART" id="SM00490">
    <property type="entry name" value="HELICc"/>
    <property type="match status" value="2"/>
</dbReference>
<dbReference type="GO" id="GO:0004386">
    <property type="term" value="F:helicase activity"/>
    <property type="evidence" value="ECO:0007669"/>
    <property type="project" value="UniProtKB-KW"/>
</dbReference>
<dbReference type="InterPro" id="IPR004179">
    <property type="entry name" value="Sec63-dom"/>
</dbReference>
<name>A0A0G4EEB3_VITBC</name>
<dbReference type="Pfam" id="PF00270">
    <property type="entry name" value="DEAD"/>
    <property type="match status" value="2"/>
</dbReference>
<sequence>MADEYERFKRFEYRENSNLVLQREGPGPNQNEPTGEPESLVGRLKHRMGDKISRERPKELEERLEKKRKRDEQKAKQAFTKKKTKLDITKGETVLSADVTETMIYRPTTRQTKAVYEQLLAKIQQQLGDQPQDVLRGAADEVLAALKTDNIRDVERKKNCEEVMGKLDEDTFTALYQMSKQVTDFHAEGEDVAMEESALSKSQLNDPTGVAVVFDEEDEAMKEAEDADFDEIDEEEEGDEDDEALGEETERRHLEARINEDEEDVIKEGDKYSLDVSKIDSHWLQRELGKFYTDPNVIVATEKEILSILSTPDLQECENKLVFILKYENFDFAKLILKNRWKLLYCTRLGQAQSNDEKAAIHEEMRATPEGQEVLEQLERVNLRRNKEEEFRRNVRKEAAKLGEKAGQAARQADEGEGIGGALAAVDAGDMKKPTHVVDLDTIAFAQGGHFMANKRCKLPEGSFRLEKKSYDEVHVKQYKPPEIDESTLVPISTLPEWAQAPFQKFDVKSLNPVQSRVSDCAFQQYDQNMLVCAPTGSGKTNVAMLTMLNVIGNYRLSDGSIDLNNFKIIYISPMKALVAEQVQSFSSRLACYGITVRELTGDVSLTRAQIDETQVIVCTPEKWDIITRKAGDRTYTQLVRLIIIDEVHLLHDSRGPVLESIVARTIRQIETSQERIRLVGLSATLPNYEDVAVFMRVDIKKGLYHFGAHYRPVPLEQEYIGVKEKKAIKRFNTMNEVTYEKVMEKAGKKQVLVFVHSRKETAKTARAIRDLAMQNDTLARFLQDSPASREVLQAEAEDMQTPEIKELLPYGFGIHHAGLSRKDRKLIEDLFYDRHIQVLVSTSTLAWGVNLPAHTVIIKGTQVYMPEKGAWSELSPMDIMQMMGRAGRPQFDKEGHGIIITNQSELQYYLSLNNQQLPIESQLISLLPDILNAEIVLGTIQSRADAVNWLGYTYLYVRMYRNPPLYGFTEEEKQEDDLLLQRRTDLVHSALMLLDKHQLIKYDKRTGNVASTTLGQVASHYYIKHPTIAAFNEHLKPSMSDIELLRLFSLSNEFKYIPVREEEKVELLKLVERVPVPVKGSMEEKTASSKVNVLLQAYISKLKLEGFALMADMVYVQQNAGRIMRAIYEICLKRGWAALAHRALSFCKMIDKRMWASMTPMRQFNLEEPILRKMEKKDFSWERYYDLSSTEIGELLRLPNLGKKIHRFIHQFPKLDLSAYVQPITRSCLLVELTITPDFQWDPKIHGTAEPFWIFVEDVDGETILHHEIFLLTQRGVEEEHTVNFTVPVMDPLPPQYFIRVVSDRWLHAESLLPVSFKSLILPEKNPPHTELLDLQPLPVTALRFPEAEALYSSSIKFFNPIQTQVFSSLYSSGDNVLICASPAAGKIICAEFAILRMLKGDGLKRCVYMAPYELTARERFAEWSAKFGKLGLRVNEPTGDLNTDLKILEQSHIFITTPDKWDLISRRWRSKKVATQLRLFIADELQLLDSEVGPTMEVCVSRMRYISAQTNQSIRILGLACSLSNAKDVAEWIGAGSTNLFNFGPNIRTVPLEIAIYGFDMYYRGSRLLAMGKTVYQAIKTKSPDKPVIIFVADRKQCRLTAIDLLLQAAADDKPKRFLHVPDDVMANQIKGAREKALKQTLEFGVGFYHEGFSESERGMIERLFESGAIQVLVTTEQLTWGMTMSAHLVIVMDTKKFDGRENRWVDYPVSDIIQMMGRATRPHIDKSGVFCLLCHSSKKEYYKKFIYEPLPVESHLDQKERMADFINAEVVLKTIDNKQDAIDWLTWTFYYRRISKNPNYYGLQGVTHGHISDHLSELVETTVEALEQSQCLSVEEEVDLSALNLGLIAAFYYIRYTTIEKFNRALRASTKRKAMIEIICAATEYDYVPVRAGEEAVLKGLASQLGVRLSDREKINEPHIKAQILLYAHFNRTAISTDLQADQRYVLDHAVRLTQGMVDVLSSNGWLQPALVAMEICQMTVQAMTTAQSPLLQLPHFDETLISKAKEMEVADVFDLLNMEDDQRTTLLQPLSQTQVADVAKACNRYPMVTMEHEVISPDDIAEGDAVQMNIKFERDLQDEALGPVFAPFYPKEKDEQWWVIAGRAPKTKAAAAEGGEESNLAFIKRISIAKSEQTVKLEFEAPGTSGEYDYVLYLMCDSYVGCDQEYRFNIHVKPGGPADDE</sequence>
<dbReference type="Gene3D" id="1.10.150.20">
    <property type="entry name" value="5' to 3' exonuclease, C-terminal subdomain"/>
    <property type="match status" value="2"/>
</dbReference>
<reference evidence="9 10" key="1">
    <citation type="submission" date="2014-11" db="EMBL/GenBank/DDBJ databases">
        <authorList>
            <person name="Zhu J."/>
            <person name="Qi W."/>
            <person name="Song R."/>
        </authorList>
    </citation>
    <scope>NUCLEOTIDE SEQUENCE [LARGE SCALE GENOMIC DNA]</scope>
</reference>
<dbReference type="SUPFAM" id="SSF81296">
    <property type="entry name" value="E set domains"/>
    <property type="match status" value="1"/>
</dbReference>
<dbReference type="FunFam" id="1.10.3380.10:FF:000002">
    <property type="entry name" value="Activating signal cointegrator 1 complex subunit 3"/>
    <property type="match status" value="1"/>
</dbReference>
<dbReference type="Pfam" id="PF18149">
    <property type="entry name" value="Helicase_PWI"/>
    <property type="match status" value="1"/>
</dbReference>
<dbReference type="PROSITE" id="PS51192">
    <property type="entry name" value="HELICASE_ATP_BIND_1"/>
    <property type="match status" value="2"/>
</dbReference>
<dbReference type="InterPro" id="IPR035892">
    <property type="entry name" value="C2_domain_sf"/>
</dbReference>
<dbReference type="FunFam" id="1.10.10.10:FF:000012">
    <property type="entry name" value="U5 small nuclear ribonucleoprotein helicase"/>
    <property type="match status" value="1"/>
</dbReference>
<dbReference type="InterPro" id="IPR041094">
    <property type="entry name" value="Brr2_helicase_PWI"/>
</dbReference>
<dbReference type="InterPro" id="IPR036388">
    <property type="entry name" value="WH-like_DNA-bd_sf"/>
</dbReference>
<evidence type="ECO:0000313" key="9">
    <source>
        <dbReference type="EMBL" id="CEL93716.1"/>
    </source>
</evidence>
<keyword evidence="1" id="KW-0677">Repeat</keyword>
<dbReference type="OMA" id="MNPKEFN"/>
<feature type="domain" description="Helicase ATP-binding" evidence="7">
    <location>
        <begin position="1369"/>
        <end position="1543"/>
    </location>
</feature>
<dbReference type="InterPro" id="IPR027417">
    <property type="entry name" value="P-loop_NTPase"/>
</dbReference>
<feature type="domain" description="Helicase C-terminal" evidence="8">
    <location>
        <begin position="715"/>
        <end position="932"/>
    </location>
</feature>
<keyword evidence="10" id="KW-1185">Reference proteome</keyword>
<dbReference type="FunFam" id="1.10.10.10:FF:000024">
    <property type="entry name" value="U5 small nuclear ribonucleoprotein helicase"/>
    <property type="match status" value="1"/>
</dbReference>
<dbReference type="PhylomeDB" id="A0A0G4EEB3"/>
<dbReference type="Gene3D" id="2.60.40.150">
    <property type="entry name" value="C2 domain"/>
    <property type="match status" value="2"/>
</dbReference>
<dbReference type="SMART" id="SM00973">
    <property type="entry name" value="Sec63"/>
    <property type="match status" value="2"/>
</dbReference>
<feature type="domain" description="Helicase C-terminal" evidence="8">
    <location>
        <begin position="1576"/>
        <end position="1769"/>
    </location>
</feature>
<dbReference type="InterPro" id="IPR014001">
    <property type="entry name" value="Helicase_ATP-bd"/>
</dbReference>
<dbReference type="Pfam" id="PF21188">
    <property type="entry name" value="BRR2_plug"/>
    <property type="match status" value="1"/>
</dbReference>
<dbReference type="InterPro" id="IPR048863">
    <property type="entry name" value="BRR2_plug"/>
</dbReference>
<evidence type="ECO:0000256" key="6">
    <source>
        <dbReference type="SAM" id="MobiDB-lite"/>
    </source>
</evidence>
<dbReference type="Gene3D" id="1.10.10.10">
    <property type="entry name" value="Winged helix-like DNA-binding domain superfamily/Winged helix DNA-binding domain"/>
    <property type="match status" value="2"/>
</dbReference>
<dbReference type="GO" id="GO:0005634">
    <property type="term" value="C:nucleus"/>
    <property type="evidence" value="ECO:0007669"/>
    <property type="project" value="TreeGrafter"/>
</dbReference>
<dbReference type="PANTHER" id="PTHR47961:SF4">
    <property type="entry name" value="ACTIVATING SIGNAL COINTEGRATOR 1 COMPLEX SUBUNIT 3"/>
    <property type="match status" value="1"/>
</dbReference>
<proteinExistence type="predicted"/>
<evidence type="ECO:0000256" key="3">
    <source>
        <dbReference type="ARBA" id="ARBA00022801"/>
    </source>
</evidence>
<dbReference type="Gene3D" id="1.10.3380.10">
    <property type="entry name" value="Sec63 N-terminal domain-like domain"/>
    <property type="match status" value="2"/>
</dbReference>
<dbReference type="FunFam" id="2.60.40.150:FF:000004">
    <property type="entry name" value="RNA helicase, activating signal cointegrator 1"/>
    <property type="match status" value="1"/>
</dbReference>
<dbReference type="Pfam" id="PF23445">
    <property type="entry name" value="WHD_SNRNP200"/>
    <property type="match status" value="2"/>
</dbReference>
<dbReference type="InterPro" id="IPR014756">
    <property type="entry name" value="Ig_E-set"/>
</dbReference>
<dbReference type="GO" id="GO:0003676">
    <property type="term" value="F:nucleic acid binding"/>
    <property type="evidence" value="ECO:0007669"/>
    <property type="project" value="InterPro"/>
</dbReference>
<dbReference type="VEuPathDB" id="CryptoDB:Vbra_11371"/>
<dbReference type="Pfam" id="PF02889">
    <property type="entry name" value="Sec63"/>
    <property type="match status" value="2"/>
</dbReference>
<feature type="domain" description="Helicase ATP-binding" evidence="7">
    <location>
        <begin position="521"/>
        <end position="704"/>
    </location>
</feature>